<dbReference type="EMBL" id="JASMRN010000001">
    <property type="protein sequence ID" value="MEZ7513842.1"/>
    <property type="molecule type" value="Genomic_DNA"/>
</dbReference>
<dbReference type="Proteomes" id="UP001568894">
    <property type="component" value="Unassembled WGS sequence"/>
</dbReference>
<name>A0ABV4KA59_9FLAO</name>
<sequence>MKKILLGMAAVVCSISMQAQIKNVKSEVTTRITTIKDSDGEKQMVKSKETNETQAIQLKDANSSSLNKDEISSPIDVTSTTKITANGVTRMIDVDRSAYYDLDGKKYKISTDNVGYTVTFPDGQNSGVLRKTSNNNYIYKTDDQTSYGYFDKSGNLILENYDSDTDTVTVTTFTVSK</sequence>
<evidence type="ECO:0008006" key="4">
    <source>
        <dbReference type="Google" id="ProtNLM"/>
    </source>
</evidence>
<feature type="signal peptide" evidence="1">
    <location>
        <begin position="1"/>
        <end position="19"/>
    </location>
</feature>
<evidence type="ECO:0000313" key="3">
    <source>
        <dbReference type="Proteomes" id="UP001568894"/>
    </source>
</evidence>
<feature type="chain" id="PRO_5047262477" description="MORN repeat variant" evidence="1">
    <location>
        <begin position="20"/>
        <end position="177"/>
    </location>
</feature>
<dbReference type="RefSeq" id="WP_371567285.1">
    <property type="nucleotide sequence ID" value="NZ_JASMRN010000001.1"/>
</dbReference>
<proteinExistence type="predicted"/>
<accession>A0ABV4KA59</accession>
<reference evidence="2 3" key="1">
    <citation type="submission" date="2023-05" db="EMBL/GenBank/DDBJ databases">
        <title>Adaptations of aquatic viruses from atmosphere-close ecosystems of the Central Arctic Ocean.</title>
        <authorList>
            <person name="Rahlff J."/>
            <person name="Holmfeldt K."/>
        </authorList>
    </citation>
    <scope>NUCLEOTIDE SEQUENCE [LARGE SCALE GENOMIC DNA]</scope>
    <source>
        <strain evidence="2 3">Arc14</strain>
    </source>
</reference>
<protein>
    <recommendedName>
        <fullName evidence="4">MORN repeat variant</fullName>
    </recommendedName>
</protein>
<keyword evidence="3" id="KW-1185">Reference proteome</keyword>
<evidence type="ECO:0000256" key="1">
    <source>
        <dbReference type="SAM" id="SignalP"/>
    </source>
</evidence>
<organism evidence="2 3">
    <name type="scientific">Flavobacterium frigidarium</name>
    <dbReference type="NCBI Taxonomy" id="99286"/>
    <lineage>
        <taxon>Bacteria</taxon>
        <taxon>Pseudomonadati</taxon>
        <taxon>Bacteroidota</taxon>
        <taxon>Flavobacteriia</taxon>
        <taxon>Flavobacteriales</taxon>
        <taxon>Flavobacteriaceae</taxon>
        <taxon>Flavobacterium</taxon>
    </lineage>
</organism>
<gene>
    <name evidence="2" type="ORF">QO192_00955</name>
</gene>
<keyword evidence="1" id="KW-0732">Signal</keyword>
<evidence type="ECO:0000313" key="2">
    <source>
        <dbReference type="EMBL" id="MEZ7513842.1"/>
    </source>
</evidence>
<comment type="caution">
    <text evidence="2">The sequence shown here is derived from an EMBL/GenBank/DDBJ whole genome shotgun (WGS) entry which is preliminary data.</text>
</comment>